<dbReference type="EMBL" id="BQNB010010001">
    <property type="protein sequence ID" value="GJS71362.1"/>
    <property type="molecule type" value="Genomic_DNA"/>
</dbReference>
<dbReference type="InterPro" id="IPR036397">
    <property type="entry name" value="RNaseH_sf"/>
</dbReference>
<dbReference type="Proteomes" id="UP001151760">
    <property type="component" value="Unassembled WGS sequence"/>
</dbReference>
<dbReference type="InterPro" id="IPR012337">
    <property type="entry name" value="RNaseH-like_sf"/>
</dbReference>
<reference evidence="1" key="2">
    <citation type="submission" date="2022-01" db="EMBL/GenBank/DDBJ databases">
        <authorList>
            <person name="Yamashiro T."/>
            <person name="Shiraishi A."/>
            <person name="Satake H."/>
            <person name="Nakayama K."/>
        </authorList>
    </citation>
    <scope>NUCLEOTIDE SEQUENCE</scope>
</reference>
<comment type="caution">
    <text evidence="1">The sequence shown here is derived from an EMBL/GenBank/DDBJ whole genome shotgun (WGS) entry which is preliminary data.</text>
</comment>
<dbReference type="SUPFAM" id="SSF53098">
    <property type="entry name" value="Ribonuclease H-like"/>
    <property type="match status" value="1"/>
</dbReference>
<dbReference type="Gene3D" id="3.30.420.10">
    <property type="entry name" value="Ribonuclease H-like superfamily/Ribonuclease H"/>
    <property type="match status" value="1"/>
</dbReference>
<accession>A0ABQ4Y2G9</accession>
<reference evidence="1" key="1">
    <citation type="journal article" date="2022" name="Int. J. Mol. Sci.">
        <title>Draft Genome of Tanacetum Coccineum: Genomic Comparison of Closely Related Tanacetum-Family Plants.</title>
        <authorList>
            <person name="Yamashiro T."/>
            <person name="Shiraishi A."/>
            <person name="Nakayama K."/>
            <person name="Satake H."/>
        </authorList>
    </citation>
    <scope>NUCLEOTIDE SEQUENCE</scope>
</reference>
<evidence type="ECO:0000313" key="2">
    <source>
        <dbReference type="Proteomes" id="UP001151760"/>
    </source>
</evidence>
<keyword evidence="1" id="KW-0808">Transferase</keyword>
<gene>
    <name evidence="1" type="ORF">Tco_0704203</name>
</gene>
<organism evidence="1 2">
    <name type="scientific">Tanacetum coccineum</name>
    <dbReference type="NCBI Taxonomy" id="301880"/>
    <lineage>
        <taxon>Eukaryota</taxon>
        <taxon>Viridiplantae</taxon>
        <taxon>Streptophyta</taxon>
        <taxon>Embryophyta</taxon>
        <taxon>Tracheophyta</taxon>
        <taxon>Spermatophyta</taxon>
        <taxon>Magnoliopsida</taxon>
        <taxon>eudicotyledons</taxon>
        <taxon>Gunneridae</taxon>
        <taxon>Pentapetalae</taxon>
        <taxon>asterids</taxon>
        <taxon>campanulids</taxon>
        <taxon>Asterales</taxon>
        <taxon>Asteraceae</taxon>
        <taxon>Asteroideae</taxon>
        <taxon>Anthemideae</taxon>
        <taxon>Anthemidinae</taxon>
        <taxon>Tanacetum</taxon>
    </lineage>
</organism>
<sequence length="217" mass="25323">MRQRRWVELFSNYDCEIRYHSGKANIVADAFSRKERVKSRQVRAMSMTIQPSVKDKILRIRRIMTLEICIGLPLYKKDIATYVCNCLHVQEKLNERIIDHGVRAYHPQTDGQSERTIKTLEDMLRAYVIGFGGSWDTHLPLAESPVLWAEVEENRLIGYEMGCRRQTDKVILIKERLKAARDRQKSYVDNRRKPLKFEVGDQVLQIVSPGKVGSAFW</sequence>
<keyword evidence="2" id="KW-1185">Reference proteome</keyword>
<protein>
    <submittedName>
        <fullName evidence="1">Reverse transcriptase domain-containing protein</fullName>
    </submittedName>
</protein>
<dbReference type="GO" id="GO:0003964">
    <property type="term" value="F:RNA-directed DNA polymerase activity"/>
    <property type="evidence" value="ECO:0007669"/>
    <property type="project" value="UniProtKB-KW"/>
</dbReference>
<dbReference type="PANTHER" id="PTHR34072:SF52">
    <property type="entry name" value="RIBONUCLEASE H"/>
    <property type="match status" value="1"/>
</dbReference>
<dbReference type="PANTHER" id="PTHR34072">
    <property type="entry name" value="ENZYMATIC POLYPROTEIN-RELATED"/>
    <property type="match status" value="1"/>
</dbReference>
<evidence type="ECO:0000313" key="1">
    <source>
        <dbReference type="EMBL" id="GJS71362.1"/>
    </source>
</evidence>
<keyword evidence="1" id="KW-0548">Nucleotidyltransferase</keyword>
<keyword evidence="1" id="KW-0695">RNA-directed DNA polymerase</keyword>
<name>A0ABQ4Y2G9_9ASTR</name>
<proteinExistence type="predicted"/>